<dbReference type="HOGENOM" id="CLU_3198144_0_0_9"/>
<protein>
    <submittedName>
        <fullName evidence="1">Uncharacterized protein</fullName>
    </submittedName>
</protein>
<accession>C0EDM5</accession>
<reference evidence="1 2" key="2">
    <citation type="submission" date="2009-02" db="EMBL/GenBank/DDBJ databases">
        <title>Draft genome sequence of Clostridium methylpentosum (DSM 5476).</title>
        <authorList>
            <person name="Sudarsanam P."/>
            <person name="Ley R."/>
            <person name="Guruge J."/>
            <person name="Turnbaugh P.J."/>
            <person name="Mahowald M."/>
            <person name="Liep D."/>
            <person name="Gordon J."/>
        </authorList>
    </citation>
    <scope>NUCLEOTIDE SEQUENCE [LARGE SCALE GENOMIC DNA]</scope>
    <source>
        <strain evidence="1 2">DSM 5476</strain>
    </source>
</reference>
<dbReference type="STRING" id="537013.CLOSTMETH_01953"/>
<sequence>MEQRAPFCVTLNVAKYPFAKGFLIRKQLNQAGGLEGSPVFGSPCP</sequence>
<comment type="caution">
    <text evidence="1">The sequence shown here is derived from an EMBL/GenBank/DDBJ whole genome shotgun (WGS) entry which is preliminary data.</text>
</comment>
<evidence type="ECO:0000313" key="1">
    <source>
        <dbReference type="EMBL" id="EEG30432.1"/>
    </source>
</evidence>
<dbReference type="EMBL" id="ACEC01000064">
    <property type="protein sequence ID" value="EEG30432.1"/>
    <property type="molecule type" value="Genomic_DNA"/>
</dbReference>
<proteinExistence type="predicted"/>
<reference evidence="1 2" key="1">
    <citation type="submission" date="2009-01" db="EMBL/GenBank/DDBJ databases">
        <authorList>
            <person name="Fulton L."/>
            <person name="Clifton S."/>
            <person name="Fulton B."/>
            <person name="Xu J."/>
            <person name="Minx P."/>
            <person name="Pepin K.H."/>
            <person name="Johnson M."/>
            <person name="Bhonagiri V."/>
            <person name="Nash W.E."/>
            <person name="Mardis E.R."/>
            <person name="Wilson R.K."/>
        </authorList>
    </citation>
    <scope>NUCLEOTIDE SEQUENCE [LARGE SCALE GENOMIC DNA]</scope>
    <source>
        <strain evidence="1 2">DSM 5476</strain>
    </source>
</reference>
<evidence type="ECO:0000313" key="2">
    <source>
        <dbReference type="Proteomes" id="UP000003340"/>
    </source>
</evidence>
<name>C0EDM5_9FIRM</name>
<gene>
    <name evidence="1" type="ORF">CLOSTMETH_01953</name>
</gene>
<dbReference type="AlphaFoldDB" id="C0EDM5"/>
<dbReference type="Proteomes" id="UP000003340">
    <property type="component" value="Unassembled WGS sequence"/>
</dbReference>
<organism evidence="1 2">
    <name type="scientific">[Clostridium] methylpentosum DSM 5476</name>
    <dbReference type="NCBI Taxonomy" id="537013"/>
    <lineage>
        <taxon>Bacteria</taxon>
        <taxon>Bacillati</taxon>
        <taxon>Bacillota</taxon>
        <taxon>Clostridia</taxon>
        <taxon>Eubacteriales</taxon>
        <taxon>Oscillospiraceae</taxon>
        <taxon>Oscillospiraceae incertae sedis</taxon>
    </lineage>
</organism>
<keyword evidence="2" id="KW-1185">Reference proteome</keyword>